<dbReference type="InterPro" id="IPR016833">
    <property type="entry name" value="Put_Na-Bile_cotransptr"/>
</dbReference>
<organism evidence="2 3">
    <name type="scientific">Cellulomonas gilvus (strain ATCC 13127 / NRRL B-14078)</name>
    <name type="common">Cellvibrio gilvus</name>
    <dbReference type="NCBI Taxonomy" id="593907"/>
    <lineage>
        <taxon>Bacteria</taxon>
        <taxon>Bacillati</taxon>
        <taxon>Actinomycetota</taxon>
        <taxon>Actinomycetes</taxon>
        <taxon>Micrococcales</taxon>
        <taxon>Cellulomonadaceae</taxon>
        <taxon>Cellulomonas</taxon>
    </lineage>
</organism>
<dbReference type="RefSeq" id="WP_013882614.1">
    <property type="nucleotide sequence ID" value="NC_015671.1"/>
</dbReference>
<feature type="transmembrane region" description="Helical" evidence="1">
    <location>
        <begin position="50"/>
        <end position="69"/>
    </location>
</feature>
<dbReference type="KEGG" id="cga:Celgi_0571"/>
<dbReference type="EMBL" id="CP002665">
    <property type="protein sequence ID" value="AEI11091.1"/>
    <property type="molecule type" value="Genomic_DNA"/>
</dbReference>
<dbReference type="GO" id="GO:0005886">
    <property type="term" value="C:plasma membrane"/>
    <property type="evidence" value="ECO:0007669"/>
    <property type="project" value="TreeGrafter"/>
</dbReference>
<evidence type="ECO:0000313" key="2">
    <source>
        <dbReference type="EMBL" id="AEI11091.1"/>
    </source>
</evidence>
<dbReference type="PANTHER" id="PTHR18640">
    <property type="entry name" value="SOLUTE CARRIER FAMILY 10 MEMBER 7"/>
    <property type="match status" value="1"/>
</dbReference>
<dbReference type="PIRSF" id="PIRSF026166">
    <property type="entry name" value="UCP026166"/>
    <property type="match status" value="1"/>
</dbReference>
<evidence type="ECO:0000313" key="3">
    <source>
        <dbReference type="Proteomes" id="UP000000485"/>
    </source>
</evidence>
<dbReference type="InterPro" id="IPR038770">
    <property type="entry name" value="Na+/solute_symporter_sf"/>
</dbReference>
<reference evidence="3" key="1">
    <citation type="submission" date="2011-04" db="EMBL/GenBank/DDBJ databases">
        <title>Complete sequence of Cellvibrio gilvus ATCC 13127.</title>
        <authorList>
            <person name="Lucas S."/>
            <person name="Han J."/>
            <person name="Lapidus A."/>
            <person name="Cheng J.-F."/>
            <person name="Goodwin L."/>
            <person name="Pitluck S."/>
            <person name="Peters L."/>
            <person name="Munk A."/>
            <person name="Detter J.C."/>
            <person name="Han C."/>
            <person name="Tapia R."/>
            <person name="Land M."/>
            <person name="Hauser L."/>
            <person name="Kyrpides N."/>
            <person name="Ivanova N."/>
            <person name="Ovchinnikova G."/>
            <person name="Pagani I."/>
            <person name="Mead D."/>
            <person name="Brumm P."/>
            <person name="Woyke T."/>
        </authorList>
    </citation>
    <scope>NUCLEOTIDE SEQUENCE [LARGE SCALE GENOMIC DNA]</scope>
    <source>
        <strain evidence="3">ATCC 13127 / NRRL B-14078</strain>
    </source>
</reference>
<keyword evidence="3" id="KW-1185">Reference proteome</keyword>
<dbReference type="PANTHER" id="PTHR18640:SF5">
    <property type="entry name" value="SODIUM_BILE ACID COTRANSPORTER 7"/>
    <property type="match status" value="1"/>
</dbReference>
<feature type="transmembrane region" description="Helical" evidence="1">
    <location>
        <begin position="20"/>
        <end position="38"/>
    </location>
</feature>
<dbReference type="HOGENOM" id="CLU_039013_1_0_11"/>
<proteinExistence type="predicted"/>
<feature type="transmembrane region" description="Helical" evidence="1">
    <location>
        <begin position="175"/>
        <end position="195"/>
    </location>
</feature>
<sequence length="332" mass="34749">MPGPSTPAPERTWWTRVRGWVDPLVAMIVAVLLLGLWWPADGAAADVLEHVRTGAIALLFFLYGARMPTHEVLAGLRSWRLQGAMLTATYVAFPVLGLLVQLLPDAVLAPELRTGLLYLALLPSTVQSSVVFTSVARGDVAGAITGATVSNVLGVVLTPLMVALLLGATTGGLDAGAVTGILFQILLPFVVGQLAQRRLGHWLRTHGGLTRVTDRATILLVAYTSVSEAQVSGAWDHVTGAALAVLAVVCAVLLAAMLALTWWGGGRLGLARPSRIALLMCGSKKSLATGLPMAAVLFSPVVAASVALPVIVFHQIQLATCAVVARRLARFG</sequence>
<dbReference type="AlphaFoldDB" id="F8A6N1"/>
<gene>
    <name evidence="2" type="ordered locus">Celgi_0571</name>
</gene>
<keyword evidence="1" id="KW-0812">Transmembrane</keyword>
<dbReference type="Gene3D" id="1.20.1530.20">
    <property type="match status" value="1"/>
</dbReference>
<accession>F8A6N1</accession>
<keyword evidence="1" id="KW-0472">Membrane</keyword>
<dbReference type="eggNOG" id="COG0385">
    <property type="taxonomic scope" value="Bacteria"/>
</dbReference>
<dbReference type="Proteomes" id="UP000000485">
    <property type="component" value="Chromosome"/>
</dbReference>
<protein>
    <submittedName>
        <fullName evidence="2">Bile acid:sodium symporter</fullName>
    </submittedName>
</protein>
<feature type="transmembrane region" description="Helical" evidence="1">
    <location>
        <begin position="115"/>
        <end position="136"/>
    </location>
</feature>
<evidence type="ECO:0000256" key="1">
    <source>
        <dbReference type="SAM" id="Phobius"/>
    </source>
</evidence>
<feature type="transmembrane region" description="Helical" evidence="1">
    <location>
        <begin position="241"/>
        <end position="265"/>
    </location>
</feature>
<dbReference type="STRING" id="593907.Celgi_0571"/>
<feature type="transmembrane region" description="Helical" evidence="1">
    <location>
        <begin position="81"/>
        <end position="103"/>
    </location>
</feature>
<feature type="transmembrane region" description="Helical" evidence="1">
    <location>
        <begin position="286"/>
        <end position="312"/>
    </location>
</feature>
<dbReference type="Pfam" id="PF13593">
    <property type="entry name" value="SBF_like"/>
    <property type="match status" value="1"/>
</dbReference>
<keyword evidence="1" id="KW-1133">Transmembrane helix</keyword>
<name>F8A6N1_CELGA</name>
<feature type="transmembrane region" description="Helical" evidence="1">
    <location>
        <begin position="148"/>
        <end position="169"/>
    </location>
</feature>